<evidence type="ECO:0000313" key="5">
    <source>
        <dbReference type="Proteomes" id="UP000789739"/>
    </source>
</evidence>
<feature type="region of interest" description="Disordered" evidence="2">
    <location>
        <begin position="146"/>
        <end position="211"/>
    </location>
</feature>
<feature type="compositionally biased region" description="Polar residues" evidence="2">
    <location>
        <begin position="185"/>
        <end position="210"/>
    </location>
</feature>
<dbReference type="InterPro" id="IPR002933">
    <property type="entry name" value="Peptidase_M20"/>
</dbReference>
<dbReference type="Gene3D" id="3.40.630.10">
    <property type="entry name" value="Zn peptidases"/>
    <property type="match status" value="1"/>
</dbReference>
<accession>A0A9N9BHR0</accession>
<comment type="similarity">
    <text evidence="1">Belongs to the peptidase M20A family.</text>
</comment>
<dbReference type="FunFam" id="3.30.70.360:FF:000004">
    <property type="entry name" value="Peptidase M20 domain-containing protein 2"/>
    <property type="match status" value="1"/>
</dbReference>
<dbReference type="CDD" id="cd05672">
    <property type="entry name" value="M20_ACY1L2-like"/>
    <property type="match status" value="1"/>
</dbReference>
<dbReference type="InterPro" id="IPR052030">
    <property type="entry name" value="Peptidase_M20/M20A_hydrolases"/>
</dbReference>
<dbReference type="GO" id="GO:0016805">
    <property type="term" value="F:dipeptidase activity"/>
    <property type="evidence" value="ECO:0007669"/>
    <property type="project" value="TreeGrafter"/>
</dbReference>
<protein>
    <submittedName>
        <fullName evidence="4">9857_t:CDS:1</fullName>
    </submittedName>
</protein>
<dbReference type="Pfam" id="PF01546">
    <property type="entry name" value="Peptidase_M20"/>
    <property type="match status" value="1"/>
</dbReference>
<dbReference type="AlphaFoldDB" id="A0A9N9BHR0"/>
<dbReference type="OrthoDB" id="6119954at2759"/>
<dbReference type="Proteomes" id="UP000789739">
    <property type="component" value="Unassembled WGS sequence"/>
</dbReference>
<feature type="domain" description="Peptidase M20 dimerisation" evidence="3">
    <location>
        <begin position="470"/>
        <end position="564"/>
    </location>
</feature>
<dbReference type="SUPFAM" id="SSF55031">
    <property type="entry name" value="Bacterial exopeptidase dimerisation domain"/>
    <property type="match status" value="1"/>
</dbReference>
<feature type="compositionally biased region" description="Polar residues" evidence="2">
    <location>
        <begin position="125"/>
        <end position="134"/>
    </location>
</feature>
<organism evidence="4 5">
    <name type="scientific">Paraglomus brasilianum</name>
    <dbReference type="NCBI Taxonomy" id="144538"/>
    <lineage>
        <taxon>Eukaryota</taxon>
        <taxon>Fungi</taxon>
        <taxon>Fungi incertae sedis</taxon>
        <taxon>Mucoromycota</taxon>
        <taxon>Glomeromycotina</taxon>
        <taxon>Glomeromycetes</taxon>
        <taxon>Paraglomerales</taxon>
        <taxon>Paraglomeraceae</taxon>
        <taxon>Paraglomus</taxon>
    </lineage>
</organism>
<dbReference type="SUPFAM" id="SSF53187">
    <property type="entry name" value="Zn-dependent exopeptidases"/>
    <property type="match status" value="1"/>
</dbReference>
<dbReference type="PANTHER" id="PTHR30575">
    <property type="entry name" value="PEPTIDASE M20"/>
    <property type="match status" value="1"/>
</dbReference>
<dbReference type="PANTHER" id="PTHR30575:SF0">
    <property type="entry name" value="XAA-ARG DIPEPTIDASE"/>
    <property type="match status" value="1"/>
</dbReference>
<evidence type="ECO:0000256" key="2">
    <source>
        <dbReference type="SAM" id="MobiDB-lite"/>
    </source>
</evidence>
<evidence type="ECO:0000256" key="1">
    <source>
        <dbReference type="ARBA" id="ARBA00006247"/>
    </source>
</evidence>
<feature type="compositionally biased region" description="Polar residues" evidence="2">
    <location>
        <begin position="101"/>
        <end position="118"/>
    </location>
</feature>
<dbReference type="InterPro" id="IPR017439">
    <property type="entry name" value="Amidohydrolase"/>
</dbReference>
<proteinExistence type="inferred from homology"/>
<sequence length="697" mass="76872">MSHQSPHTPVLETPKYSKTYLYPKATNIYHYYANAYAFAEMVTKQAWKLPKQQILDDANKAWLNVRNYDRHRIYDEINKLLNTPIPPSPPYSHESAAPAGSTESPAMVSSSPNADALTQQQLQQAVTPNSQTGQHLSISMQEHQNLDHQMTSTPRRQQQLHQPQTPQQSAQSSDRTRPPTDSERASSVSDRYSTPLSTPTSKNAAAQKQALQDIEEATRKAEEYKSLVTMTTDEDLAKDLYVKIQQAEATILENQKRLKRLKSGAEAQERFRQKRRKKTEDLSSGTTEQPFEMPEPLLDTDTGFSSAVESAIDEIEEELRDISLRIHAHPETAMREIYAHEILTKFLESKGFTVTPSAFGLETAFVAEYHNMPESKSRTVAYISEYDALPDIGHGCDLIAISGVAAAYGTMCAMRTYNVLGKVVLLGTPAEESIGGKIKLIHAGAYKKIDACLMVHPAHANALYGGYLALASVRVEYNGRAAHAAAAPWEGANALDAVVLAYNGISMLRQQVPPTTRIHGIITDGGKSPNVIPDHASALFFIRAATGLQLIALRQKITACLESTGMATGCSTKLTWEQEYYDVLVNDQLAERFGKYMTDRGVKYLPKAEELKVTKASTDMGNVSYEVPSIHAVYNIGTTHGLHTAEFAEAAKTPQAHNATMRAAKCLALTGLDVLVDDLLNKEAHKEFKAAILAQKQ</sequence>
<reference evidence="4" key="1">
    <citation type="submission" date="2021-06" db="EMBL/GenBank/DDBJ databases">
        <authorList>
            <person name="Kallberg Y."/>
            <person name="Tangrot J."/>
            <person name="Rosling A."/>
        </authorList>
    </citation>
    <scope>NUCLEOTIDE SEQUENCE</scope>
    <source>
        <strain evidence="4">BR232B</strain>
    </source>
</reference>
<dbReference type="InterPro" id="IPR036264">
    <property type="entry name" value="Bact_exopeptidase_dim_dom"/>
</dbReference>
<evidence type="ECO:0000259" key="3">
    <source>
        <dbReference type="Pfam" id="PF07687"/>
    </source>
</evidence>
<name>A0A9N9BHR0_9GLOM</name>
<feature type="compositionally biased region" description="Basic and acidic residues" evidence="2">
    <location>
        <begin position="174"/>
        <end position="184"/>
    </location>
</feature>
<feature type="region of interest" description="Disordered" evidence="2">
    <location>
        <begin position="84"/>
        <end position="134"/>
    </location>
</feature>
<feature type="region of interest" description="Disordered" evidence="2">
    <location>
        <begin position="260"/>
        <end position="298"/>
    </location>
</feature>
<gene>
    <name evidence="4" type="ORF">PBRASI_LOCUS5794</name>
</gene>
<dbReference type="InterPro" id="IPR011650">
    <property type="entry name" value="Peptidase_M20_dimer"/>
</dbReference>
<dbReference type="Gene3D" id="3.30.70.360">
    <property type="match status" value="1"/>
</dbReference>
<comment type="caution">
    <text evidence="4">The sequence shown here is derived from an EMBL/GenBank/DDBJ whole genome shotgun (WGS) entry which is preliminary data.</text>
</comment>
<feature type="compositionally biased region" description="Low complexity" evidence="2">
    <location>
        <begin position="154"/>
        <end position="173"/>
    </location>
</feature>
<evidence type="ECO:0000313" key="4">
    <source>
        <dbReference type="EMBL" id="CAG8565031.1"/>
    </source>
</evidence>
<dbReference type="EMBL" id="CAJVPI010000711">
    <property type="protein sequence ID" value="CAG8565031.1"/>
    <property type="molecule type" value="Genomic_DNA"/>
</dbReference>
<dbReference type="NCBIfam" id="TIGR01891">
    <property type="entry name" value="amidohydrolases"/>
    <property type="match status" value="1"/>
</dbReference>
<dbReference type="Pfam" id="PF07687">
    <property type="entry name" value="M20_dimer"/>
    <property type="match status" value="1"/>
</dbReference>
<keyword evidence="5" id="KW-1185">Reference proteome</keyword>